<protein>
    <submittedName>
        <fullName evidence="5">Bromodomain containing protein</fullName>
    </submittedName>
</protein>
<evidence type="ECO:0000259" key="4">
    <source>
        <dbReference type="PROSITE" id="PS50014"/>
    </source>
</evidence>
<feature type="domain" description="Bromo" evidence="4">
    <location>
        <begin position="19"/>
        <end position="91"/>
    </location>
</feature>
<dbReference type="InterPro" id="IPR001487">
    <property type="entry name" value="Bromodomain"/>
</dbReference>
<name>A2EKP3_TRIV3</name>
<evidence type="ECO:0000313" key="5">
    <source>
        <dbReference type="EMBL" id="EAY06782.1"/>
    </source>
</evidence>
<dbReference type="SUPFAM" id="SSF47370">
    <property type="entry name" value="Bromodomain"/>
    <property type="match status" value="1"/>
</dbReference>
<dbReference type="CDD" id="cd04369">
    <property type="entry name" value="Bromodomain"/>
    <property type="match status" value="1"/>
</dbReference>
<dbReference type="AlphaFoldDB" id="A2EKP3"/>
<reference evidence="5" key="2">
    <citation type="journal article" date="2007" name="Science">
        <title>Draft genome sequence of the sexually transmitted pathogen Trichomonas vaginalis.</title>
        <authorList>
            <person name="Carlton J.M."/>
            <person name="Hirt R.P."/>
            <person name="Silva J.C."/>
            <person name="Delcher A.L."/>
            <person name="Schatz M."/>
            <person name="Zhao Q."/>
            <person name="Wortman J.R."/>
            <person name="Bidwell S.L."/>
            <person name="Alsmark U.C.M."/>
            <person name="Besteiro S."/>
            <person name="Sicheritz-Ponten T."/>
            <person name="Noel C.J."/>
            <person name="Dacks J.B."/>
            <person name="Foster P.G."/>
            <person name="Simillion C."/>
            <person name="Van de Peer Y."/>
            <person name="Miranda-Saavedra D."/>
            <person name="Barton G.J."/>
            <person name="Westrop G.D."/>
            <person name="Mueller S."/>
            <person name="Dessi D."/>
            <person name="Fiori P.L."/>
            <person name="Ren Q."/>
            <person name="Paulsen I."/>
            <person name="Zhang H."/>
            <person name="Bastida-Corcuera F.D."/>
            <person name="Simoes-Barbosa A."/>
            <person name="Brown M.T."/>
            <person name="Hayes R.D."/>
            <person name="Mukherjee M."/>
            <person name="Okumura C.Y."/>
            <person name="Schneider R."/>
            <person name="Smith A.J."/>
            <person name="Vanacova S."/>
            <person name="Villalvazo M."/>
            <person name="Haas B.J."/>
            <person name="Pertea M."/>
            <person name="Feldblyum T.V."/>
            <person name="Utterback T.R."/>
            <person name="Shu C.L."/>
            <person name="Osoegawa K."/>
            <person name="de Jong P.J."/>
            <person name="Hrdy I."/>
            <person name="Horvathova L."/>
            <person name="Zubacova Z."/>
            <person name="Dolezal P."/>
            <person name="Malik S.B."/>
            <person name="Logsdon J.M. Jr."/>
            <person name="Henze K."/>
            <person name="Gupta A."/>
            <person name="Wang C.C."/>
            <person name="Dunne R.L."/>
            <person name="Upcroft J.A."/>
            <person name="Upcroft P."/>
            <person name="White O."/>
            <person name="Salzberg S.L."/>
            <person name="Tang P."/>
            <person name="Chiu C.-H."/>
            <person name="Lee Y.-S."/>
            <person name="Embley T.M."/>
            <person name="Coombs G.H."/>
            <person name="Mottram J.C."/>
            <person name="Tachezy J."/>
            <person name="Fraser-Liggett C.M."/>
            <person name="Johnson P.J."/>
        </authorList>
    </citation>
    <scope>NUCLEOTIDE SEQUENCE [LARGE SCALE GENOMIC DNA]</scope>
    <source>
        <strain evidence="5">G3</strain>
    </source>
</reference>
<dbReference type="VEuPathDB" id="TrichDB:TVAGG3_0931310"/>
<dbReference type="EMBL" id="DS113415">
    <property type="protein sequence ID" value="EAY06782.1"/>
    <property type="molecule type" value="Genomic_DNA"/>
</dbReference>
<gene>
    <name evidence="5" type="ORF">TVAG_103320</name>
</gene>
<dbReference type="SMR" id="A2EKP3"/>
<dbReference type="InParanoid" id="A2EKP3"/>
<dbReference type="STRING" id="5722.A2EKP3"/>
<dbReference type="InterPro" id="IPR050935">
    <property type="entry name" value="Bromo_chromatin_reader"/>
</dbReference>
<dbReference type="Pfam" id="PF00439">
    <property type="entry name" value="Bromodomain"/>
    <property type="match status" value="1"/>
</dbReference>
<dbReference type="SMART" id="SM00297">
    <property type="entry name" value="BROMO"/>
    <property type="match status" value="1"/>
</dbReference>
<evidence type="ECO:0000256" key="1">
    <source>
        <dbReference type="ARBA" id="ARBA00023117"/>
    </source>
</evidence>
<dbReference type="InterPro" id="IPR018359">
    <property type="entry name" value="Bromodomain_CS"/>
</dbReference>
<feature type="region of interest" description="Disordered" evidence="3">
    <location>
        <begin position="131"/>
        <end position="188"/>
    </location>
</feature>
<dbReference type="PROSITE" id="PS00633">
    <property type="entry name" value="BROMODOMAIN_1"/>
    <property type="match status" value="1"/>
</dbReference>
<dbReference type="PANTHER" id="PTHR22880:SF225">
    <property type="entry name" value="BROMODOMAIN-CONTAINING PROTEIN BET-1-RELATED"/>
    <property type="match status" value="1"/>
</dbReference>
<dbReference type="PROSITE" id="PS50014">
    <property type="entry name" value="BROMODOMAIN_2"/>
    <property type="match status" value="1"/>
</dbReference>
<dbReference type="Gene3D" id="1.20.920.10">
    <property type="entry name" value="Bromodomain-like"/>
    <property type="match status" value="1"/>
</dbReference>
<dbReference type="KEGG" id="tva:4764664"/>
<accession>A2EKP3</accession>
<dbReference type="OMA" id="MACDIAT"/>
<dbReference type="Proteomes" id="UP000001542">
    <property type="component" value="Unassembled WGS sequence"/>
</dbReference>
<dbReference type="InterPro" id="IPR036427">
    <property type="entry name" value="Bromodomain-like_sf"/>
</dbReference>
<evidence type="ECO:0000256" key="3">
    <source>
        <dbReference type="SAM" id="MobiDB-lite"/>
    </source>
</evidence>
<keyword evidence="1 2" id="KW-0103">Bromodomain</keyword>
<evidence type="ECO:0000313" key="6">
    <source>
        <dbReference type="Proteomes" id="UP000001542"/>
    </source>
</evidence>
<proteinExistence type="predicted"/>
<dbReference type="OrthoDB" id="21449at2759"/>
<dbReference type="RefSeq" id="XP_001319005.1">
    <property type="nucleotide sequence ID" value="XM_001318970.1"/>
</dbReference>
<feature type="compositionally biased region" description="Basic and acidic residues" evidence="3">
    <location>
        <begin position="148"/>
        <end position="158"/>
    </location>
</feature>
<organism evidence="5 6">
    <name type="scientific">Trichomonas vaginalis (strain ATCC PRA-98 / G3)</name>
    <dbReference type="NCBI Taxonomy" id="412133"/>
    <lineage>
        <taxon>Eukaryota</taxon>
        <taxon>Metamonada</taxon>
        <taxon>Parabasalia</taxon>
        <taxon>Trichomonadida</taxon>
        <taxon>Trichomonadidae</taxon>
        <taxon>Trichomonas</taxon>
    </lineage>
</organism>
<dbReference type="VEuPathDB" id="TrichDB:TVAG_103320"/>
<keyword evidence="6" id="KW-1185">Reference proteome</keyword>
<sequence>MSTGTYDHEWCSKTLGELMKWPLTTKFRAPVDPIKDGAPNYLEIVKNPIDLSTIKKKLHSNEYKTAKDFVDDVKLIYENAKLFNGENSMITFMACDIATLTQKQYEQKPNSHDEELKIKLETAVTQLNEHLANRPPELNRSGHSTENIPHDDDQNKINDDEDQNQQNDEAATESMETADESQHAEDSE</sequence>
<evidence type="ECO:0000256" key="2">
    <source>
        <dbReference type="PROSITE-ProRule" id="PRU00035"/>
    </source>
</evidence>
<dbReference type="PANTHER" id="PTHR22880">
    <property type="entry name" value="FALZ-RELATED BROMODOMAIN-CONTAINING PROTEINS"/>
    <property type="match status" value="1"/>
</dbReference>
<reference evidence="5" key="1">
    <citation type="submission" date="2006-10" db="EMBL/GenBank/DDBJ databases">
        <authorList>
            <person name="Amadeo P."/>
            <person name="Zhao Q."/>
            <person name="Wortman J."/>
            <person name="Fraser-Liggett C."/>
            <person name="Carlton J."/>
        </authorList>
    </citation>
    <scope>NUCLEOTIDE SEQUENCE</scope>
    <source>
        <strain evidence="5">G3</strain>
    </source>
</reference>
<dbReference type="PRINTS" id="PR00503">
    <property type="entry name" value="BROMODOMAIN"/>
</dbReference>
<dbReference type="eggNOG" id="KOG1474">
    <property type="taxonomic scope" value="Eukaryota"/>
</dbReference>